<dbReference type="Gene3D" id="1.20.1440.90">
    <property type="entry name" value="Phosphoenolpyruvate/pyruvate domain"/>
    <property type="match status" value="1"/>
</dbReference>
<evidence type="ECO:0000256" key="9">
    <source>
        <dbReference type="ARBA" id="ARBA00048995"/>
    </source>
</evidence>
<evidence type="ECO:0000256" key="6">
    <source>
        <dbReference type="ARBA" id="ARBA00022842"/>
    </source>
</evidence>
<keyword evidence="7 10" id="KW-0456">Lyase</keyword>
<reference evidence="13 14" key="1">
    <citation type="journal article" date="2010" name="Stand. Genomic Sci.">
        <title>Complete genome sequence of Conexibacter woesei type strain (ID131577).</title>
        <authorList>
            <person name="Pukall R."/>
            <person name="Lapidus A."/>
            <person name="Glavina Del Rio T."/>
            <person name="Copeland A."/>
            <person name="Tice H."/>
            <person name="Cheng J.-F."/>
            <person name="Lucas S."/>
            <person name="Chen F."/>
            <person name="Nolan M."/>
            <person name="Bruce D."/>
            <person name="Goodwin L."/>
            <person name="Pitluck S."/>
            <person name="Mavromatis K."/>
            <person name="Ivanova N."/>
            <person name="Ovchinnikova G."/>
            <person name="Pati A."/>
            <person name="Chen A."/>
            <person name="Palaniappan K."/>
            <person name="Land M."/>
            <person name="Hauser L."/>
            <person name="Chang Y.-J."/>
            <person name="Jeffries C.D."/>
            <person name="Chain P."/>
            <person name="Meincke L."/>
            <person name="Sims D."/>
            <person name="Brettin T."/>
            <person name="Detter J.C."/>
            <person name="Rohde M."/>
            <person name="Goeker M."/>
            <person name="Bristow J."/>
            <person name="Eisen J.A."/>
            <person name="Markowitz V."/>
            <person name="Kyrpides N.C."/>
            <person name="Klenk H.-P."/>
            <person name="Hugenholtz P."/>
        </authorList>
    </citation>
    <scope>NUCLEOTIDE SEQUENCE [LARGE SCALE GENOMIC DNA]</scope>
    <source>
        <strain evidence="14">DSM 14684 / CIP 108061 / JCM 11494 / NBRC 100937 / ID131577</strain>
    </source>
</reference>
<dbReference type="OrthoDB" id="9768133at2"/>
<dbReference type="AlphaFoldDB" id="D3EZ71"/>
<comment type="cofactor">
    <cofactor evidence="1 10">
        <name>Mg(2+)</name>
        <dbReference type="ChEBI" id="CHEBI:18420"/>
    </cofactor>
</comment>
<dbReference type="RefSeq" id="WP_012934887.1">
    <property type="nucleotide sequence ID" value="NC_013739.1"/>
</dbReference>
<evidence type="ECO:0000256" key="3">
    <source>
        <dbReference type="ARBA" id="ARBA00008346"/>
    </source>
</evidence>
<comment type="function">
    <text evidence="2 10">Forms oxaloacetate, a four-carbon dicarboxylic acid source for the tricarboxylic acid cycle.</text>
</comment>
<dbReference type="GO" id="GO:0015977">
    <property type="term" value="P:carbon fixation"/>
    <property type="evidence" value="ECO:0007669"/>
    <property type="project" value="UniProtKB-UniRule"/>
</dbReference>
<dbReference type="PROSITE" id="PS00781">
    <property type="entry name" value="PEPCASE_1"/>
    <property type="match status" value="1"/>
</dbReference>
<evidence type="ECO:0000256" key="5">
    <source>
        <dbReference type="ARBA" id="ARBA00022419"/>
    </source>
</evidence>
<dbReference type="GO" id="GO:0006099">
    <property type="term" value="P:tricarboxylic acid cycle"/>
    <property type="evidence" value="ECO:0007669"/>
    <property type="project" value="InterPro"/>
</dbReference>
<dbReference type="InterPro" id="IPR033129">
    <property type="entry name" value="PEPCASE_His_AS"/>
</dbReference>
<dbReference type="eggNOG" id="COG2352">
    <property type="taxonomic scope" value="Bacteria"/>
</dbReference>
<sequence>MPALSSTTAARALDPLDRDTLLLERLLGDVLEEQNGRAFRERLFWLRDSAAALREGDDAQGEQLLTFLRGQPAARLAPYVRACSMQLQLANIAEELERLRRRREYDSDTSVPQRESLAATVGAVSQVPRSRVAEALAQLDVRLVMTAHPTEATRRSVFDHQQTVWRIMEKLDDPRVGATRRRALEDELREVLTTWWQTDEVRRMRPLVEDEVRRTLFFFEAVLFDALPPLAAELSRCFDMPWPPATPVLRFGSWAGGDMDGNPEVGPASIARTLHLHRGTALRLLHRRIDALAREFSQADDHVFLSPALRASIEHDEAELPNVGSRRRNPHEPFRRKLGLIAGRMQKTRRREAGGYSDPAELAADLELVRNSLSSARVAGGAIARLLVQVRTFGFHLAALDVRQSAGPLQAAVAQLVDGYAEADEAGRQALLAQAIPALEGTRPPKAPADDEVLAAFAAIARGVRDHGARALGSVIISMAEQPSDVLCTLYLLRRAGVGRDGLPALPIVPLFETVDDLTGAQATMSTLYADPAYASHLNGCERRQEIMLGYSDSAKDGGFISAQWELYAAQERLMAAADEHAVKLRFFHGRGGSTSRGGGPSHRAIVAQPPGSIRGRIRITEQGEVISQRYAHPELAQRALEQTLSGVVLATLAPPAEPPARYREEAQRLADDSRRAYRALIYDDERFDALLHQASPLDELAELNIGSRPASRGGRRLRELRAIPWVFAWMQNRLLLPAWYGAGSALDAGDLALQREMREQWPFFRMVISTLEMSLFKSDLGVAERYVELVTDEGARALWTPIRDEHERLVERVLKITGSDTLLGGTPALQKRLSHRNPWIDPLSHVQVDLLRRARADDADAQTPLLHTVAGIAAGMRNTG</sequence>
<evidence type="ECO:0000256" key="7">
    <source>
        <dbReference type="ARBA" id="ARBA00023239"/>
    </source>
</evidence>
<comment type="subunit">
    <text evidence="10">Homotetramer.</text>
</comment>
<comment type="similarity">
    <text evidence="3 10">Belongs to the PEPCase type 1 family.</text>
</comment>
<dbReference type="Proteomes" id="UP000008229">
    <property type="component" value="Chromosome"/>
</dbReference>
<dbReference type="SUPFAM" id="SSF51621">
    <property type="entry name" value="Phosphoenolpyruvate/pyruvate domain"/>
    <property type="match status" value="1"/>
</dbReference>
<keyword evidence="8 10" id="KW-0120">Carbon dioxide fixation</keyword>
<dbReference type="GO" id="GO:0008964">
    <property type="term" value="F:phosphoenolpyruvate carboxylase activity"/>
    <property type="evidence" value="ECO:0007669"/>
    <property type="project" value="UniProtKB-UniRule"/>
</dbReference>
<dbReference type="GO" id="GO:0000287">
    <property type="term" value="F:magnesium ion binding"/>
    <property type="evidence" value="ECO:0007669"/>
    <property type="project" value="UniProtKB-UniRule"/>
</dbReference>
<accession>D3EZ71</accession>
<evidence type="ECO:0000313" key="13">
    <source>
        <dbReference type="EMBL" id="ADB51836.1"/>
    </source>
</evidence>
<dbReference type="PANTHER" id="PTHR30523:SF6">
    <property type="entry name" value="PHOSPHOENOLPYRUVATE CARBOXYLASE"/>
    <property type="match status" value="1"/>
</dbReference>
<dbReference type="EC" id="4.1.1.31" evidence="4 10"/>
<dbReference type="InterPro" id="IPR022805">
    <property type="entry name" value="PEP_COase_bac/pln-type"/>
</dbReference>
<evidence type="ECO:0000256" key="8">
    <source>
        <dbReference type="ARBA" id="ARBA00023300"/>
    </source>
</evidence>
<evidence type="ECO:0000256" key="12">
    <source>
        <dbReference type="PROSITE-ProRule" id="PRU10112"/>
    </source>
</evidence>
<keyword evidence="14" id="KW-1185">Reference proteome</keyword>
<dbReference type="PROSITE" id="PS00393">
    <property type="entry name" value="PEPCASE_2"/>
    <property type="match status" value="1"/>
</dbReference>
<evidence type="ECO:0000256" key="10">
    <source>
        <dbReference type="HAMAP-Rule" id="MF_00595"/>
    </source>
</evidence>
<evidence type="ECO:0000256" key="11">
    <source>
        <dbReference type="PROSITE-ProRule" id="PRU10111"/>
    </source>
</evidence>
<dbReference type="InterPro" id="IPR015813">
    <property type="entry name" value="Pyrv/PenolPyrv_kinase-like_dom"/>
</dbReference>
<evidence type="ECO:0000256" key="4">
    <source>
        <dbReference type="ARBA" id="ARBA00012305"/>
    </source>
</evidence>
<dbReference type="NCBIfam" id="NF000584">
    <property type="entry name" value="PRK00009.1"/>
    <property type="match status" value="1"/>
</dbReference>
<dbReference type="InterPro" id="IPR018129">
    <property type="entry name" value="PEP_COase_Lys_AS"/>
</dbReference>
<keyword evidence="13" id="KW-0670">Pyruvate</keyword>
<feature type="active site" evidence="10 11">
    <location>
        <position position="148"/>
    </location>
</feature>
<gene>
    <name evidence="10" type="primary">ppc</name>
    <name evidence="13" type="ordered locus">Cwoe_3418</name>
</gene>
<organism evidence="13 14">
    <name type="scientific">Conexibacter woesei (strain DSM 14684 / CCUG 47730 / CIP 108061 / JCM 11494 / NBRC 100937 / ID131577)</name>
    <dbReference type="NCBI Taxonomy" id="469383"/>
    <lineage>
        <taxon>Bacteria</taxon>
        <taxon>Bacillati</taxon>
        <taxon>Actinomycetota</taxon>
        <taxon>Thermoleophilia</taxon>
        <taxon>Solirubrobacterales</taxon>
        <taxon>Conexibacteraceae</taxon>
        <taxon>Conexibacter</taxon>
    </lineage>
</organism>
<comment type="catalytic activity">
    <reaction evidence="9 10">
        <text>oxaloacetate + phosphate = phosphoenolpyruvate + hydrogencarbonate</text>
        <dbReference type="Rhea" id="RHEA:28370"/>
        <dbReference type="ChEBI" id="CHEBI:16452"/>
        <dbReference type="ChEBI" id="CHEBI:17544"/>
        <dbReference type="ChEBI" id="CHEBI:43474"/>
        <dbReference type="ChEBI" id="CHEBI:58702"/>
        <dbReference type="EC" id="4.1.1.31"/>
    </reaction>
</comment>
<evidence type="ECO:0000256" key="2">
    <source>
        <dbReference type="ARBA" id="ARBA00003670"/>
    </source>
</evidence>
<evidence type="ECO:0000256" key="1">
    <source>
        <dbReference type="ARBA" id="ARBA00001946"/>
    </source>
</evidence>
<evidence type="ECO:0000313" key="14">
    <source>
        <dbReference type="Proteomes" id="UP000008229"/>
    </source>
</evidence>
<dbReference type="STRING" id="469383.Cwoe_3418"/>
<dbReference type="EMBL" id="CP001854">
    <property type="protein sequence ID" value="ADB51836.1"/>
    <property type="molecule type" value="Genomic_DNA"/>
</dbReference>
<dbReference type="GO" id="GO:0005829">
    <property type="term" value="C:cytosol"/>
    <property type="evidence" value="ECO:0007669"/>
    <property type="project" value="TreeGrafter"/>
</dbReference>
<keyword evidence="6 10" id="KW-0460">Magnesium</keyword>
<name>D3EZ71_CONWI</name>
<dbReference type="HOGENOM" id="CLU_006557_2_0_11"/>
<dbReference type="Pfam" id="PF00311">
    <property type="entry name" value="PEPcase"/>
    <property type="match status" value="1"/>
</dbReference>
<dbReference type="PRINTS" id="PR00150">
    <property type="entry name" value="PEPCARBXLASE"/>
</dbReference>
<reference evidence="14" key="2">
    <citation type="submission" date="2010-01" db="EMBL/GenBank/DDBJ databases">
        <title>The complete genome of Conexibacter woesei DSM 14684.</title>
        <authorList>
            <consortium name="US DOE Joint Genome Institute (JGI-PGF)"/>
            <person name="Lucas S."/>
            <person name="Copeland A."/>
            <person name="Lapidus A."/>
            <person name="Glavina del Rio T."/>
            <person name="Dalin E."/>
            <person name="Tice H."/>
            <person name="Bruce D."/>
            <person name="Goodwin L."/>
            <person name="Pitluck S."/>
            <person name="Kyrpides N."/>
            <person name="Mavromatis K."/>
            <person name="Ivanova N."/>
            <person name="Mikhailova N."/>
            <person name="Chertkov O."/>
            <person name="Brettin T."/>
            <person name="Detter J.C."/>
            <person name="Han C."/>
            <person name="Larimer F."/>
            <person name="Land M."/>
            <person name="Hauser L."/>
            <person name="Markowitz V."/>
            <person name="Cheng J.-F."/>
            <person name="Hugenholtz P."/>
            <person name="Woyke T."/>
            <person name="Wu D."/>
            <person name="Pukall R."/>
            <person name="Steenblock K."/>
            <person name="Schneider S."/>
            <person name="Klenk H.-P."/>
            <person name="Eisen J.A."/>
        </authorList>
    </citation>
    <scope>NUCLEOTIDE SEQUENCE [LARGE SCALE GENOMIC DNA]</scope>
    <source>
        <strain evidence="14">DSM 14684 / CIP 108061 / JCM 11494 / NBRC 100937 / ID131577</strain>
    </source>
</reference>
<dbReference type="HAMAP" id="MF_00595">
    <property type="entry name" value="PEPcase_type1"/>
    <property type="match status" value="1"/>
</dbReference>
<dbReference type="GO" id="GO:0006107">
    <property type="term" value="P:oxaloacetate metabolic process"/>
    <property type="evidence" value="ECO:0007669"/>
    <property type="project" value="UniProtKB-UniRule"/>
</dbReference>
<feature type="active site" evidence="10 12">
    <location>
        <position position="556"/>
    </location>
</feature>
<dbReference type="InterPro" id="IPR021135">
    <property type="entry name" value="PEP_COase"/>
</dbReference>
<dbReference type="PANTHER" id="PTHR30523">
    <property type="entry name" value="PHOSPHOENOLPYRUVATE CARBOXYLASE"/>
    <property type="match status" value="1"/>
</dbReference>
<protein>
    <recommendedName>
        <fullName evidence="5 10">Phosphoenolpyruvate carboxylase</fullName>
        <shortName evidence="10">PEPC</shortName>
        <shortName evidence="10">PEPCase</shortName>
        <ecNumber evidence="4 10">4.1.1.31</ecNumber>
    </recommendedName>
</protein>
<dbReference type="KEGG" id="cwo:Cwoe_3418"/>
<proteinExistence type="inferred from homology"/>